<dbReference type="STRING" id="42249.A0A317T1K1"/>
<dbReference type="NCBIfam" id="TIGR00685">
    <property type="entry name" value="T6PP"/>
    <property type="match status" value="1"/>
</dbReference>
<dbReference type="Gene3D" id="3.30.70.1020">
    <property type="entry name" value="Trehalose-6-phosphate phosphatase related protein, domain 2"/>
    <property type="match status" value="1"/>
</dbReference>
<comment type="caution">
    <text evidence="3">The sequence shown here is derived from an EMBL/GenBank/DDBJ whole genome shotgun (WGS) entry which is preliminary data.</text>
</comment>
<dbReference type="AlphaFoldDB" id="A0A317T1K1"/>
<dbReference type="SUPFAM" id="SSF56784">
    <property type="entry name" value="HAD-like"/>
    <property type="match status" value="1"/>
</dbReference>
<dbReference type="Pfam" id="PF02358">
    <property type="entry name" value="Trehalose_PPase"/>
    <property type="match status" value="1"/>
</dbReference>
<dbReference type="InterPro" id="IPR006379">
    <property type="entry name" value="HAD-SF_hydro_IIB"/>
</dbReference>
<reference evidence="3 4" key="1">
    <citation type="submission" date="2018-03" db="EMBL/GenBank/DDBJ databases">
        <title>Genomes of Pezizomycetes fungi and the evolution of truffles.</title>
        <authorList>
            <person name="Murat C."/>
            <person name="Payen T."/>
            <person name="Noel B."/>
            <person name="Kuo A."/>
            <person name="Martin F.M."/>
        </authorList>
    </citation>
    <scope>NUCLEOTIDE SEQUENCE [LARGE SCALE GENOMIC DNA]</scope>
    <source>
        <strain evidence="3">091103-1</strain>
    </source>
</reference>
<evidence type="ECO:0000256" key="1">
    <source>
        <dbReference type="ARBA" id="ARBA00005409"/>
    </source>
</evidence>
<dbReference type="InterPro" id="IPR003337">
    <property type="entry name" value="Trehalose_PPase"/>
</dbReference>
<comment type="similarity">
    <text evidence="1">In the N-terminal section; belongs to the glycosyltransferase 20 family.</text>
</comment>
<sequence length="907" mass="101419">MKEASSPNAPPLEALLLQRIPTFTSNKPHKPPPLTHETPISKTFAPADAPQGLPLTGRVISAACFLPYTLGYRHGGKWEVGNRRGSSALYDSLKRLGDGGWERVLVGWTGEVQELEGEANVEVGGGSGSGSMIEPGGLKRAKSYHVPPPVPVINDGTNRMTMKGVYGRGEEDEMIRISKRDKEVAETALAERGKEAGWGDIKPVWLGDDEKGLPIAGADRWRDYAERVIWPLFHYILPQHVSSKEEAAVKERAWWRDYRLFSDAFADAIIKVYREGDIIWIHDYHLLILPELLRQRLGKDVYIGLFVHAPWPTSEIFRVLPRRKPILAGMLASNMVAFQSETYKLHFIMCCKKLLNLTESSNREGRATGVNAFGAHCAVEALPIGIDAEKVLKSAEGPNVAAKMETIRKAYEGMHVIVGRDRLDSVRGVVHKLRAFEMLLERYPEFIGQVVLIQVTSPSSLSQSSTIEHQVAELVSHINGKYGSLHYSPVHHYPQYLEPDEYFALLRIANLGLITSVRDGMNTTSLEYVICQQETHGPVILSEFTGTAESLTDAVIVNPTNTRGVADAIATCLTLTPTERGKLQSKLYEYVITNTVQSWNSAFLRKLTMELAYNQNHPLTPALDRKRLYTMYNETEKDLKTGGIGERIFMFDYDGTLTPIVNDPDQATPSDKAVRCIKKLAQQEGNRVWIISGRDQAFLEKWLGHISELGLSAEHGCFIREPGSDRWINLAETMDMSWKALCIDIFNRYSERTPGSFVEAKNVAVTWHYRRSDQQLGKFRAKECMTELESVMKERGYAVEVMTGKANLEVRPRFVNKGEIARRLVAEAENTPAMVFCTGDDTTDEGIDMFHALQQSNLPEGRLFTVTVGPSSKPTEANYHLLEPENVIECVELLVGTVKPKELGIIV</sequence>
<keyword evidence="4" id="KW-1185">Reference proteome</keyword>
<dbReference type="EMBL" id="PYWC01000002">
    <property type="protein sequence ID" value="PWW80515.1"/>
    <property type="molecule type" value="Genomic_DNA"/>
</dbReference>
<gene>
    <name evidence="3" type="ORF">C7212DRAFT_274678</name>
</gene>
<dbReference type="Proteomes" id="UP000246991">
    <property type="component" value="Unassembled WGS sequence"/>
</dbReference>
<dbReference type="Gene3D" id="3.40.50.2000">
    <property type="entry name" value="Glycogen Phosphorylase B"/>
    <property type="match status" value="2"/>
</dbReference>
<evidence type="ECO:0000256" key="2">
    <source>
        <dbReference type="ARBA" id="ARBA00006330"/>
    </source>
</evidence>
<dbReference type="GO" id="GO:0005829">
    <property type="term" value="C:cytosol"/>
    <property type="evidence" value="ECO:0007669"/>
    <property type="project" value="TreeGrafter"/>
</dbReference>
<evidence type="ECO:0000313" key="4">
    <source>
        <dbReference type="Proteomes" id="UP000246991"/>
    </source>
</evidence>
<dbReference type="PANTHER" id="PTHR10788:SF123">
    <property type="entry name" value="TREHALOSE-PHOSPHATASE"/>
    <property type="match status" value="1"/>
</dbReference>
<accession>A0A317T1K1</accession>
<evidence type="ECO:0000313" key="3">
    <source>
        <dbReference type="EMBL" id="PWW80515.1"/>
    </source>
</evidence>
<proteinExistence type="inferred from homology"/>
<dbReference type="Pfam" id="PF00982">
    <property type="entry name" value="Glyco_transf_20"/>
    <property type="match status" value="1"/>
</dbReference>
<dbReference type="SUPFAM" id="SSF53756">
    <property type="entry name" value="UDP-Glycosyltransferase/glycogen phosphorylase"/>
    <property type="match status" value="1"/>
</dbReference>
<dbReference type="GO" id="GO:0034605">
    <property type="term" value="P:cellular response to heat"/>
    <property type="evidence" value="ECO:0007669"/>
    <property type="project" value="TreeGrafter"/>
</dbReference>
<dbReference type="GO" id="GO:0005992">
    <property type="term" value="P:trehalose biosynthetic process"/>
    <property type="evidence" value="ECO:0007669"/>
    <property type="project" value="InterPro"/>
</dbReference>
<dbReference type="GO" id="GO:0003825">
    <property type="term" value="F:alpha,alpha-trehalose-phosphate synthase (UDP-forming) activity"/>
    <property type="evidence" value="ECO:0007669"/>
    <property type="project" value="TreeGrafter"/>
</dbReference>
<protein>
    <submittedName>
        <fullName evidence="3">Glycosyltransferase Family 20 protein</fullName>
    </submittedName>
</protein>
<dbReference type="CDD" id="cd03788">
    <property type="entry name" value="GT20_TPS"/>
    <property type="match status" value="1"/>
</dbReference>
<organism evidence="3 4">
    <name type="scientific">Tuber magnatum</name>
    <name type="common">white Piedmont truffle</name>
    <dbReference type="NCBI Taxonomy" id="42249"/>
    <lineage>
        <taxon>Eukaryota</taxon>
        <taxon>Fungi</taxon>
        <taxon>Dikarya</taxon>
        <taxon>Ascomycota</taxon>
        <taxon>Pezizomycotina</taxon>
        <taxon>Pezizomycetes</taxon>
        <taxon>Pezizales</taxon>
        <taxon>Tuberaceae</taxon>
        <taxon>Tuber</taxon>
    </lineage>
</organism>
<dbReference type="GO" id="GO:0004805">
    <property type="term" value="F:trehalose-phosphatase activity"/>
    <property type="evidence" value="ECO:0007669"/>
    <property type="project" value="TreeGrafter"/>
</dbReference>
<dbReference type="FunFam" id="3.40.50.2000:FF:000036">
    <property type="entry name" value="Alpha,alpha-trehalose-phosphate synthase subunit Tps2"/>
    <property type="match status" value="1"/>
</dbReference>
<dbReference type="GO" id="GO:0031505">
    <property type="term" value="P:fungal-type cell wall organization"/>
    <property type="evidence" value="ECO:0007669"/>
    <property type="project" value="TreeGrafter"/>
</dbReference>
<dbReference type="OrthoDB" id="755951at2759"/>
<dbReference type="InterPro" id="IPR023214">
    <property type="entry name" value="HAD_sf"/>
</dbReference>
<dbReference type="PANTHER" id="PTHR10788">
    <property type="entry name" value="TREHALOSE-6-PHOSPHATE SYNTHASE"/>
    <property type="match status" value="1"/>
</dbReference>
<dbReference type="CDD" id="cd01627">
    <property type="entry name" value="HAD_TPP"/>
    <property type="match status" value="1"/>
</dbReference>
<comment type="similarity">
    <text evidence="2">In the C-terminal section; belongs to the trehalose phosphatase family.</text>
</comment>
<dbReference type="InterPro" id="IPR036412">
    <property type="entry name" value="HAD-like_sf"/>
</dbReference>
<dbReference type="InterPro" id="IPR001830">
    <property type="entry name" value="Glyco_trans_20"/>
</dbReference>
<dbReference type="GO" id="GO:0005946">
    <property type="term" value="C:alpha,alpha-trehalose-phosphate synthase complex (UDP-forming)"/>
    <property type="evidence" value="ECO:0007669"/>
    <property type="project" value="TreeGrafter"/>
</dbReference>
<keyword evidence="3" id="KW-0808">Transferase</keyword>
<dbReference type="NCBIfam" id="TIGR01484">
    <property type="entry name" value="HAD-SF-IIB"/>
    <property type="match status" value="1"/>
</dbReference>
<dbReference type="Gene3D" id="3.40.50.1000">
    <property type="entry name" value="HAD superfamily/HAD-like"/>
    <property type="match status" value="1"/>
</dbReference>
<name>A0A317T1K1_9PEZI</name>